<dbReference type="EMBL" id="CP029347">
    <property type="protein sequence ID" value="AWL11633.1"/>
    <property type="molecule type" value="Genomic_DNA"/>
</dbReference>
<dbReference type="Gene3D" id="3.40.50.300">
    <property type="entry name" value="P-loop containing nucleotide triphosphate hydrolases"/>
    <property type="match status" value="2"/>
</dbReference>
<accession>A0A2S2E1W5</accession>
<comment type="subunit">
    <text evidence="10">Heterotrimer of RecB, RecC and RecD. All subunits contribute to DNA-binding.</text>
</comment>
<evidence type="ECO:0000256" key="2">
    <source>
        <dbReference type="ARBA" id="ARBA00022741"/>
    </source>
</evidence>
<dbReference type="GO" id="GO:0003677">
    <property type="term" value="F:DNA binding"/>
    <property type="evidence" value="ECO:0007669"/>
    <property type="project" value="UniProtKB-UniRule"/>
</dbReference>
<dbReference type="HAMAP" id="MF_01486">
    <property type="entry name" value="RecC"/>
    <property type="match status" value="1"/>
</dbReference>
<dbReference type="GO" id="GO:0008854">
    <property type="term" value="F:exodeoxyribonuclease V activity"/>
    <property type="evidence" value="ECO:0007669"/>
    <property type="project" value="InterPro"/>
</dbReference>
<protein>
    <recommendedName>
        <fullName evidence="10">RecBCD enzyme subunit RecC</fullName>
    </recommendedName>
    <alternativeName>
        <fullName evidence="10">Exonuclease V subunit RecC</fullName>
        <shortName evidence="10">ExoV subunit RecC</shortName>
    </alternativeName>
    <alternativeName>
        <fullName evidence="10">Helicase/nuclease RecBCD subunit RecC</fullName>
    </alternativeName>
</protein>
<evidence type="ECO:0000256" key="3">
    <source>
        <dbReference type="ARBA" id="ARBA00022763"/>
    </source>
</evidence>
<evidence type="ECO:0000256" key="6">
    <source>
        <dbReference type="ARBA" id="ARBA00022839"/>
    </source>
</evidence>
<dbReference type="SUPFAM" id="SSF52540">
    <property type="entry name" value="P-loop containing nucleoside triphosphate hydrolases"/>
    <property type="match status" value="2"/>
</dbReference>
<dbReference type="Pfam" id="PF04257">
    <property type="entry name" value="Exonuc_V_gamma"/>
    <property type="match status" value="1"/>
</dbReference>
<dbReference type="InterPro" id="IPR013986">
    <property type="entry name" value="DExx_box_DNA_helicase_dom_sf"/>
</dbReference>
<dbReference type="InterPro" id="IPR006697">
    <property type="entry name" value="RecC"/>
</dbReference>
<dbReference type="GO" id="GO:0005524">
    <property type="term" value="F:ATP binding"/>
    <property type="evidence" value="ECO:0007669"/>
    <property type="project" value="UniProtKB-UniRule"/>
</dbReference>
<dbReference type="InterPro" id="IPR041500">
    <property type="entry name" value="RecC_C"/>
</dbReference>
<dbReference type="NCBIfam" id="TIGR01450">
    <property type="entry name" value="recC"/>
    <property type="match status" value="1"/>
</dbReference>
<evidence type="ECO:0000256" key="10">
    <source>
        <dbReference type="HAMAP-Rule" id="MF_01486"/>
    </source>
</evidence>
<comment type="function">
    <text evidence="10">A helicase/nuclease that prepares dsDNA breaks (DSB) for recombinational DNA repair. Binds to DSBs and unwinds DNA via a highly rapid and processive ATP-dependent bidirectional helicase activity. Unwinds dsDNA until it encounters a Chi (crossover hotspot instigator) sequence from the 3' direction. Cuts ssDNA a few nucleotides 3' to the Chi site. The properties and activities of the enzyme are changed at Chi. The Chi-altered holoenzyme produces a long 3'-ssDNA overhang and facilitates RecA-binding to the ssDNA for homologous DNA recombination and repair. Holoenzyme degrades any linearized DNA that is unable to undergo homologous recombination. In the holoenzyme this subunit recognizes the wild-type Chi sequence, and when added to isolated RecB increases its ATP-dependent helicase processivity.</text>
</comment>
<dbReference type="GO" id="GO:0000724">
    <property type="term" value="P:double-strand break repair via homologous recombination"/>
    <property type="evidence" value="ECO:0007669"/>
    <property type="project" value="UniProtKB-UniRule"/>
</dbReference>
<dbReference type="Gene3D" id="3.40.50.10930">
    <property type="match status" value="1"/>
</dbReference>
<feature type="domain" description="RecC C-terminal" evidence="11">
    <location>
        <begin position="809"/>
        <end position="1024"/>
    </location>
</feature>
<evidence type="ECO:0000256" key="7">
    <source>
        <dbReference type="ARBA" id="ARBA00022840"/>
    </source>
</evidence>
<dbReference type="GO" id="GO:0009338">
    <property type="term" value="C:exodeoxyribonuclease V complex"/>
    <property type="evidence" value="ECO:0007669"/>
    <property type="project" value="InterPro"/>
</dbReference>
<dbReference type="PIRSF" id="PIRSF000980">
    <property type="entry name" value="RecC"/>
    <property type="match status" value="1"/>
</dbReference>
<evidence type="ECO:0000256" key="4">
    <source>
        <dbReference type="ARBA" id="ARBA00022801"/>
    </source>
</evidence>
<evidence type="ECO:0000256" key="1">
    <source>
        <dbReference type="ARBA" id="ARBA00022722"/>
    </source>
</evidence>
<evidence type="ECO:0000259" key="11">
    <source>
        <dbReference type="Pfam" id="PF17946"/>
    </source>
</evidence>
<keyword evidence="8 10" id="KW-0238">DNA-binding</keyword>
<dbReference type="KEGG" id="salh:HMF8227_01152"/>
<keyword evidence="1 10" id="KW-0540">Nuclease</keyword>
<organism evidence="12 13">
    <name type="scientific">Saliniradius amylolyticus</name>
    <dbReference type="NCBI Taxonomy" id="2183582"/>
    <lineage>
        <taxon>Bacteria</taxon>
        <taxon>Pseudomonadati</taxon>
        <taxon>Pseudomonadota</taxon>
        <taxon>Gammaproteobacteria</taxon>
        <taxon>Alteromonadales</taxon>
        <taxon>Alteromonadaceae</taxon>
        <taxon>Saliniradius</taxon>
    </lineage>
</organism>
<evidence type="ECO:0000256" key="5">
    <source>
        <dbReference type="ARBA" id="ARBA00022806"/>
    </source>
</evidence>
<evidence type="ECO:0000313" key="13">
    <source>
        <dbReference type="Proteomes" id="UP000245728"/>
    </source>
</evidence>
<keyword evidence="13" id="KW-1185">Reference proteome</keyword>
<dbReference type="Gene3D" id="1.10.10.990">
    <property type="match status" value="1"/>
</dbReference>
<dbReference type="InterPro" id="IPR011335">
    <property type="entry name" value="Restrct_endonuc-II-like"/>
</dbReference>
<comment type="miscellaneous">
    <text evidence="10">In the RecBCD complex, RecB has a slow 3'-5' helicase, an exonuclease activity and loads RecA onto ssDNA, RecD has a fast 5'-3' helicase activity, while RecC stimulates the ATPase and processivity of the RecB helicase and contributes to recognition of the Chi site.</text>
</comment>
<dbReference type="OrthoDB" id="9762834at2"/>
<proteinExistence type="inferred from homology"/>
<dbReference type="RefSeq" id="WP_109339259.1">
    <property type="nucleotide sequence ID" value="NZ_CP029347.1"/>
</dbReference>
<dbReference type="Proteomes" id="UP000245728">
    <property type="component" value="Chromosome"/>
</dbReference>
<keyword evidence="7 10" id="KW-0067">ATP-binding</keyword>
<keyword evidence="5 10" id="KW-0347">Helicase</keyword>
<dbReference type="GO" id="GO:0003678">
    <property type="term" value="F:DNA helicase activity"/>
    <property type="evidence" value="ECO:0007669"/>
    <property type="project" value="UniProtKB-UniRule"/>
</dbReference>
<evidence type="ECO:0000313" key="12">
    <source>
        <dbReference type="EMBL" id="AWL11633.1"/>
    </source>
</evidence>
<dbReference type="Gene3D" id="1.10.10.160">
    <property type="match status" value="1"/>
</dbReference>
<evidence type="ECO:0000256" key="9">
    <source>
        <dbReference type="ARBA" id="ARBA00023204"/>
    </source>
</evidence>
<dbReference type="PANTHER" id="PTHR30591">
    <property type="entry name" value="RECBCD ENZYME SUBUNIT RECC"/>
    <property type="match status" value="1"/>
</dbReference>
<sequence>MLHLIQSNKMEVLAEQLCEQLRAPVDLTRVFAERPVWVQSPGMAQWLKLRIAERHKIAANLSFPLPSSYIWQLYQQCLPDLPDESAFTKDNMTWKLMALLPELSGEPEFAAVRDYLADNDSVKRYRLALKMADVFDQYLVYRPDWIQAWEGGQDRLEDTQVTEHPWQPILWRSLVNKTRELGESHWHRANLHQQLLEALRHHPPSDLPDSLTVFGISALPKQQLEVLQALSEHTEVFVYWLNPSCHYWGDLVDEKRRARIRVSDALSEQQRADYLDVGNPLLASWGKLGQDFQDMLLDAEPEPLEAFVRVPPSHLLSHLQHEIDELTCRDEPDLAPEALWCDEQGKIPVDSDDRSLSFVSCHSRQRELEVLHDEILRFLDTHPAADIGDIIVMMPDVAQYAPLIHGVFGRQDDPLSLPYSISDRHVAEESPLISSFLSLLNLQDSRFGLSEVMDILDVPAVRRRFELSEAEFDLCRYWLIDAGARWGLDDRDKARWQVPEVLQNTWLFALERLLAGYAASCDTLSLTSHLSPYADIEGQSAQALGKLLVFVQHLQWLQAECLASNSLSHKSNQAREALNGFYRPDEGDLAYIQQLQQAIDSVSEHGRQYAEAVEQRVFVLALEQELEQKGVGQRFLAGAVNFCTLMPMRAVPFKLVCLLGMNDADYPRQVTPMGFDLMQLATPRKGDRSRRLDDKYLFLEAILSAREALYISYIGRSQRDNSDLLPSVLVSELLDYCEQVYRSDNSRVSLREQLCCQAPLQPFDRTCFEPDAPQSYQKHWLALAENEHRSLTIKAFADTPLPDLPDSDSLDIQDWIGFLQNPCKGFFQQRWQVRFGQLQEQQEDEEPFALDGLTQYQLRQSLVEEERPDSAAYFAAQGLLPPGNMGELALQPVKTQAQRIKERLSVLTANIKARELDLDLKLGESRISGRQHHIYGRRLVLWRAGKVRPGHELELWLKLLLLSASGHAVDHGIYLGSEDKLCVFDAPDTQQARSWLEAFEHCRRMGLTQPQPFLVRLADIWLDKQDPQRVLQAFSEDSHYAEGSDPYIGRCFPELSEVWEAFCHYSETLWGPAMAARQRLTAEEFYEGA</sequence>
<gene>
    <name evidence="10 12" type="primary">recC</name>
    <name evidence="12" type="ORF">HMF8227_01152</name>
</gene>
<keyword evidence="3 10" id="KW-0227">DNA damage</keyword>
<name>A0A2S2E1W5_9ALTE</name>
<comment type="similarity">
    <text evidence="10">Belongs to the RecC family.</text>
</comment>
<evidence type="ECO:0000256" key="8">
    <source>
        <dbReference type="ARBA" id="ARBA00023125"/>
    </source>
</evidence>
<keyword evidence="2 10" id="KW-0547">Nucleotide-binding</keyword>
<reference evidence="12 13" key="1">
    <citation type="submission" date="2018-05" db="EMBL/GenBank/DDBJ databases">
        <title>Salinimonas sp. HMF8227 Genome sequencing and assembly.</title>
        <authorList>
            <person name="Kang H."/>
            <person name="Kang J."/>
            <person name="Cha I."/>
            <person name="Kim H."/>
            <person name="Joh K."/>
        </authorList>
    </citation>
    <scope>NUCLEOTIDE SEQUENCE [LARGE SCALE GENOMIC DNA]</scope>
    <source>
        <strain evidence="12 13">HMF8227</strain>
    </source>
</reference>
<dbReference type="AlphaFoldDB" id="A0A2S2E1W5"/>
<dbReference type="Pfam" id="PF17946">
    <property type="entry name" value="RecC_C"/>
    <property type="match status" value="1"/>
</dbReference>
<dbReference type="SUPFAM" id="SSF52980">
    <property type="entry name" value="Restriction endonuclease-like"/>
    <property type="match status" value="1"/>
</dbReference>
<keyword evidence="6 10" id="KW-0269">Exonuclease</keyword>
<keyword evidence="4 10" id="KW-0378">Hydrolase</keyword>
<keyword evidence="9 10" id="KW-0234">DNA repair</keyword>
<dbReference type="PANTHER" id="PTHR30591:SF1">
    <property type="entry name" value="RECBCD ENZYME SUBUNIT RECC"/>
    <property type="match status" value="1"/>
</dbReference>
<dbReference type="InterPro" id="IPR027417">
    <property type="entry name" value="P-loop_NTPase"/>
</dbReference>